<protein>
    <recommendedName>
        <fullName evidence="2">Glycosyl transferase family 1 domain-containing protein</fullName>
    </recommendedName>
</protein>
<feature type="domain" description="Glycosyl transferase family 1" evidence="2">
    <location>
        <begin position="208"/>
        <end position="383"/>
    </location>
</feature>
<keyword evidence="4" id="KW-1185">Reference proteome</keyword>
<dbReference type="AlphaFoldDB" id="A0A1M5WCK8"/>
<dbReference type="EMBL" id="FQXQ01000005">
    <property type="protein sequence ID" value="SHH85255.1"/>
    <property type="molecule type" value="Genomic_DNA"/>
</dbReference>
<dbReference type="OrthoDB" id="9790710at2"/>
<evidence type="ECO:0000256" key="1">
    <source>
        <dbReference type="ARBA" id="ARBA00022679"/>
    </source>
</evidence>
<dbReference type="PANTHER" id="PTHR46401">
    <property type="entry name" value="GLYCOSYLTRANSFERASE WBBK-RELATED"/>
    <property type="match status" value="1"/>
</dbReference>
<keyword evidence="1" id="KW-0808">Transferase</keyword>
<dbReference type="STRING" id="1195760.SAMN05444281_2313"/>
<dbReference type="InterPro" id="IPR001296">
    <property type="entry name" value="Glyco_trans_1"/>
</dbReference>
<dbReference type="RefSeq" id="WP_073121708.1">
    <property type="nucleotide sequence ID" value="NZ_BMEN01000006.1"/>
</dbReference>
<gene>
    <name evidence="3" type="ORF">SAMN05444281_2313</name>
</gene>
<evidence type="ECO:0000313" key="4">
    <source>
        <dbReference type="Proteomes" id="UP000184109"/>
    </source>
</evidence>
<evidence type="ECO:0000313" key="3">
    <source>
        <dbReference type="EMBL" id="SHH85255.1"/>
    </source>
</evidence>
<dbReference type="GO" id="GO:0016757">
    <property type="term" value="F:glycosyltransferase activity"/>
    <property type="evidence" value="ECO:0007669"/>
    <property type="project" value="InterPro"/>
</dbReference>
<dbReference type="GO" id="GO:0009103">
    <property type="term" value="P:lipopolysaccharide biosynthetic process"/>
    <property type="evidence" value="ECO:0007669"/>
    <property type="project" value="TreeGrafter"/>
</dbReference>
<dbReference type="Proteomes" id="UP000184109">
    <property type="component" value="Unassembled WGS sequence"/>
</dbReference>
<sequence>MQTFFFNTSNVLPVPAVFGGATESLLTFLIEENEKHKLMRFVIHCKYSKEAELLSDKLLYTKIFYHKNFQELSVYDKMLNTDVLSFLCYKLISKIRPTKYPNINRYYYFAYRIARKIKPDYIIAEGGLYEQYEYFLRKFDKSKLYAHLHREVNGNEDLWKIFPNAIAISDFIKNKYIASNKTDKLNVKLLYNSCDDSKFKATIAEAKKDEIRKELQIKKNNFVIVFSGRIIPEKGVLELIDAVNSMNNNNIKLIIIGSSLFANAPQSEYESLVKFKAEESNGQIVATGFIHNSLLPVYFSIADTCVVPSIYDEPLALVPAEAMTAGLPVIITDSGGMVEYQKEECLIVVKRGDDIVKNIKEAILRLYNNPNEKEEFIERGKKRAEDFTKEKYYFNFYDLFKALPKK</sequence>
<dbReference type="PANTHER" id="PTHR46401:SF2">
    <property type="entry name" value="GLYCOSYLTRANSFERASE WBBK-RELATED"/>
    <property type="match status" value="1"/>
</dbReference>
<dbReference type="Gene3D" id="3.40.50.2000">
    <property type="entry name" value="Glycogen Phosphorylase B"/>
    <property type="match status" value="1"/>
</dbReference>
<reference evidence="4" key="1">
    <citation type="submission" date="2016-11" db="EMBL/GenBank/DDBJ databases">
        <authorList>
            <person name="Varghese N."/>
            <person name="Submissions S."/>
        </authorList>
    </citation>
    <scope>NUCLEOTIDE SEQUENCE [LARGE SCALE GENOMIC DNA]</scope>
    <source>
        <strain evidence="4">DSM 100572</strain>
    </source>
</reference>
<proteinExistence type="predicted"/>
<dbReference type="CDD" id="cd03801">
    <property type="entry name" value="GT4_PimA-like"/>
    <property type="match status" value="1"/>
</dbReference>
<evidence type="ECO:0000259" key="2">
    <source>
        <dbReference type="Pfam" id="PF00534"/>
    </source>
</evidence>
<dbReference type="Pfam" id="PF00534">
    <property type="entry name" value="Glycos_transf_1"/>
    <property type="match status" value="1"/>
</dbReference>
<name>A0A1M5WCK8_9FLAO</name>
<organism evidence="3 4">
    <name type="scientific">Wenyingzhuangia marina</name>
    <dbReference type="NCBI Taxonomy" id="1195760"/>
    <lineage>
        <taxon>Bacteria</taxon>
        <taxon>Pseudomonadati</taxon>
        <taxon>Bacteroidota</taxon>
        <taxon>Flavobacteriia</taxon>
        <taxon>Flavobacteriales</taxon>
        <taxon>Flavobacteriaceae</taxon>
        <taxon>Wenyingzhuangia</taxon>
    </lineage>
</organism>
<accession>A0A1M5WCK8</accession>
<dbReference type="SUPFAM" id="SSF53756">
    <property type="entry name" value="UDP-Glycosyltransferase/glycogen phosphorylase"/>
    <property type="match status" value="1"/>
</dbReference>